<dbReference type="GO" id="GO:0003677">
    <property type="term" value="F:DNA binding"/>
    <property type="evidence" value="ECO:0007669"/>
    <property type="project" value="UniProtKB-KW"/>
</dbReference>
<accession>A0A4Y8W945</accession>
<gene>
    <name evidence="3" type="ORF">ELS82_22275</name>
</gene>
<comment type="caution">
    <text evidence="3">The sequence shown here is derived from an EMBL/GenBank/DDBJ whole genome shotgun (WGS) entry which is preliminary data.</text>
</comment>
<reference evidence="3 4" key="1">
    <citation type="submission" date="2019-01" db="EMBL/GenBank/DDBJ databases">
        <title>Vibrio BEI176 sp. nov, a marine bacterium isolated from China: eastern marignal seas.</title>
        <authorList>
            <person name="Li B."/>
        </authorList>
    </citation>
    <scope>NUCLEOTIDE SEQUENCE [LARGE SCALE GENOMIC DNA]</scope>
    <source>
        <strain evidence="3 4">BEI176</strain>
    </source>
</reference>
<dbReference type="InterPro" id="IPR036388">
    <property type="entry name" value="WH-like_DNA-bd_sf"/>
</dbReference>
<dbReference type="Gene3D" id="1.10.10.10">
    <property type="entry name" value="Winged helix-like DNA-binding domain superfamily/Winged helix DNA-binding domain"/>
    <property type="match status" value="1"/>
</dbReference>
<dbReference type="InterPro" id="IPR016032">
    <property type="entry name" value="Sig_transdc_resp-reg_C-effctor"/>
</dbReference>
<evidence type="ECO:0000313" key="3">
    <source>
        <dbReference type="EMBL" id="TFH89439.1"/>
    </source>
</evidence>
<evidence type="ECO:0000259" key="2">
    <source>
        <dbReference type="Pfam" id="PF00486"/>
    </source>
</evidence>
<dbReference type="GO" id="GO:0000160">
    <property type="term" value="P:phosphorelay signal transduction system"/>
    <property type="evidence" value="ECO:0007669"/>
    <property type="project" value="InterPro"/>
</dbReference>
<dbReference type="SUPFAM" id="SSF46894">
    <property type="entry name" value="C-terminal effector domain of the bipartite response regulators"/>
    <property type="match status" value="1"/>
</dbReference>
<organism evidence="3 4">
    <name type="scientific">Vibrio ouci</name>
    <dbReference type="NCBI Taxonomy" id="2499078"/>
    <lineage>
        <taxon>Bacteria</taxon>
        <taxon>Pseudomonadati</taxon>
        <taxon>Pseudomonadota</taxon>
        <taxon>Gammaproteobacteria</taxon>
        <taxon>Vibrionales</taxon>
        <taxon>Vibrionaceae</taxon>
        <taxon>Vibrio</taxon>
    </lineage>
</organism>
<dbReference type="Pfam" id="PF00486">
    <property type="entry name" value="Trans_reg_C"/>
    <property type="match status" value="1"/>
</dbReference>
<dbReference type="GO" id="GO:0006355">
    <property type="term" value="P:regulation of DNA-templated transcription"/>
    <property type="evidence" value="ECO:0007669"/>
    <property type="project" value="InterPro"/>
</dbReference>
<feature type="domain" description="OmpR/PhoB-type" evidence="2">
    <location>
        <begin position="48"/>
        <end position="115"/>
    </location>
</feature>
<keyword evidence="4" id="KW-1185">Reference proteome</keyword>
<proteinExistence type="predicted"/>
<sequence>MSNIECNKISCAFCNEAHIIERKLNVSVKLSNGKFYILTSDEQGKTGCSQNAVRALCYLCQNMDTLVSKSDLEDFIWQGGGVSMSSLPVLIHEVRSLLKATSFEVVTIRNRGFVFHNAKHKGITGQRNIISRQVVNI</sequence>
<dbReference type="OrthoDB" id="5884458at2"/>
<evidence type="ECO:0000313" key="4">
    <source>
        <dbReference type="Proteomes" id="UP000297753"/>
    </source>
</evidence>
<protein>
    <submittedName>
        <fullName evidence="3">CadC family transcriptional regulator</fullName>
    </submittedName>
</protein>
<name>A0A4Y8W945_9VIBR</name>
<dbReference type="AlphaFoldDB" id="A0A4Y8W945"/>
<dbReference type="EMBL" id="SATR01000067">
    <property type="protein sequence ID" value="TFH89439.1"/>
    <property type="molecule type" value="Genomic_DNA"/>
</dbReference>
<dbReference type="InterPro" id="IPR001867">
    <property type="entry name" value="OmpR/PhoB-type_DNA-bd"/>
</dbReference>
<evidence type="ECO:0000256" key="1">
    <source>
        <dbReference type="ARBA" id="ARBA00023125"/>
    </source>
</evidence>
<keyword evidence="1" id="KW-0238">DNA-binding</keyword>
<dbReference type="Proteomes" id="UP000297753">
    <property type="component" value="Unassembled WGS sequence"/>
</dbReference>